<evidence type="ECO:0000256" key="2">
    <source>
        <dbReference type="ARBA" id="ARBA00022598"/>
    </source>
</evidence>
<dbReference type="Proteomes" id="UP000669179">
    <property type="component" value="Unassembled WGS sequence"/>
</dbReference>
<accession>A0A939PDS4</accession>
<dbReference type="SMART" id="SM01230">
    <property type="entry name" value="Gln-synt_C"/>
    <property type="match status" value="1"/>
</dbReference>
<reference evidence="7" key="1">
    <citation type="submission" date="2021-03" db="EMBL/GenBank/DDBJ databases">
        <authorList>
            <person name="Kanchanasin P."/>
            <person name="Saeng-In P."/>
            <person name="Phongsopitanun W."/>
            <person name="Yuki M."/>
            <person name="Kudo T."/>
            <person name="Ohkuma M."/>
            <person name="Tanasupawat S."/>
        </authorList>
    </citation>
    <scope>NUCLEOTIDE SEQUENCE</scope>
    <source>
        <strain evidence="7">GKU 128</strain>
    </source>
</reference>
<dbReference type="InterPro" id="IPR014746">
    <property type="entry name" value="Gln_synth/guanido_kin_cat_dom"/>
</dbReference>
<evidence type="ECO:0000313" key="8">
    <source>
        <dbReference type="Proteomes" id="UP000669179"/>
    </source>
</evidence>
<evidence type="ECO:0000256" key="4">
    <source>
        <dbReference type="RuleBase" id="RU000384"/>
    </source>
</evidence>
<dbReference type="InterPro" id="IPR008146">
    <property type="entry name" value="Gln_synth_cat_dom"/>
</dbReference>
<dbReference type="RefSeq" id="WP_208258648.1">
    <property type="nucleotide sequence ID" value="NZ_JAGEOJ010000011.1"/>
</dbReference>
<feature type="region of interest" description="Disordered" evidence="5">
    <location>
        <begin position="24"/>
        <end position="50"/>
    </location>
</feature>
<comment type="caution">
    <text evidence="7">The sequence shown here is derived from an EMBL/GenBank/DDBJ whole genome shotgun (WGS) entry which is preliminary data.</text>
</comment>
<dbReference type="EMBL" id="JAGEOJ010000011">
    <property type="protein sequence ID" value="MBO2450765.1"/>
    <property type="molecule type" value="Genomic_DNA"/>
</dbReference>
<organism evidence="7 8">
    <name type="scientific">Actinomadura barringtoniae</name>
    <dbReference type="NCBI Taxonomy" id="1427535"/>
    <lineage>
        <taxon>Bacteria</taxon>
        <taxon>Bacillati</taxon>
        <taxon>Actinomycetota</taxon>
        <taxon>Actinomycetes</taxon>
        <taxon>Streptosporangiales</taxon>
        <taxon>Thermomonosporaceae</taxon>
        <taxon>Actinomadura</taxon>
    </lineage>
</organism>
<dbReference type="PANTHER" id="PTHR43785:SF12">
    <property type="entry name" value="TYPE-1 GLUTAMINE SYNTHETASE 2"/>
    <property type="match status" value="1"/>
</dbReference>
<evidence type="ECO:0000313" key="7">
    <source>
        <dbReference type="EMBL" id="MBO2450765.1"/>
    </source>
</evidence>
<keyword evidence="8" id="KW-1185">Reference proteome</keyword>
<evidence type="ECO:0000256" key="3">
    <source>
        <dbReference type="PROSITE-ProRule" id="PRU01331"/>
    </source>
</evidence>
<dbReference type="PANTHER" id="PTHR43785">
    <property type="entry name" value="GAMMA-GLUTAMYLPUTRESCINE SYNTHETASE"/>
    <property type="match status" value="1"/>
</dbReference>
<dbReference type="PROSITE" id="PS51987">
    <property type="entry name" value="GS_CATALYTIC"/>
    <property type="match status" value="1"/>
</dbReference>
<evidence type="ECO:0000259" key="6">
    <source>
        <dbReference type="PROSITE" id="PS51987"/>
    </source>
</evidence>
<gene>
    <name evidence="7" type="ORF">J4573_26950</name>
</gene>
<keyword evidence="2" id="KW-0436">Ligase</keyword>
<dbReference type="SUPFAM" id="SSF55931">
    <property type="entry name" value="Glutamine synthetase/guanido kinase"/>
    <property type="match status" value="1"/>
</dbReference>
<dbReference type="GO" id="GO:0006542">
    <property type="term" value="P:glutamine biosynthetic process"/>
    <property type="evidence" value="ECO:0007669"/>
    <property type="project" value="TreeGrafter"/>
</dbReference>
<dbReference type="AlphaFoldDB" id="A0A939PDS4"/>
<feature type="domain" description="GS catalytic" evidence="6">
    <location>
        <begin position="46"/>
        <end position="378"/>
    </location>
</feature>
<evidence type="ECO:0000256" key="5">
    <source>
        <dbReference type="SAM" id="MobiDB-lite"/>
    </source>
</evidence>
<proteinExistence type="inferred from homology"/>
<sequence length="378" mass="39536">MNEQDRAQRAEVAREAASDLIARKTTRAWAPAERYDQEGAPHPQDARGLARRSVDRLGGDGYTVRASFEIEWAVSIGEGDDFTPACAGPAYGMTRLTERADYLRDVVNALAATGIEVDQIHPEYAAGQYEISVAAADPVVAADNAVLVRETIRAVSRHHDLRASFSPKVTADGVGNGMHVHFSLWRDGRNQMAGGDGPYGLGPAGEAFAAGVLAHLPGLLAIGAPSVASYLRLVPSHWAGAFACWGLENREAALRFVTGAAGSHSGAANFEVKSFDGAANPYLTVAGLLAAGSAGLAEDAVLPKPVDVDPATLATDSGIAPLPATLEEAMAALEADKVLTEAFGEALIDSIGAVRRGEIAALGGCSPEEIAARLRWKY</sequence>
<dbReference type="Pfam" id="PF00120">
    <property type="entry name" value="Gln-synt_C"/>
    <property type="match status" value="1"/>
</dbReference>
<comment type="similarity">
    <text evidence="1 3 4">Belongs to the glutamine synthetase family.</text>
</comment>
<protein>
    <submittedName>
        <fullName evidence="7">Glutamine synthetase</fullName>
    </submittedName>
</protein>
<evidence type="ECO:0000256" key="1">
    <source>
        <dbReference type="ARBA" id="ARBA00009897"/>
    </source>
</evidence>
<dbReference type="Gene3D" id="3.30.590.10">
    <property type="entry name" value="Glutamine synthetase/guanido kinase, catalytic domain"/>
    <property type="match status" value="1"/>
</dbReference>
<dbReference type="GO" id="GO:0004356">
    <property type="term" value="F:glutamine synthetase activity"/>
    <property type="evidence" value="ECO:0007669"/>
    <property type="project" value="InterPro"/>
</dbReference>
<name>A0A939PDS4_9ACTN</name>